<dbReference type="PANTHER" id="PTHR11439:SF455">
    <property type="entry name" value="RLK (RECEPTOR-LIKE PROTEIN KINASE) 8, PUTATIVE-RELATED"/>
    <property type="match status" value="1"/>
</dbReference>
<evidence type="ECO:0000313" key="4">
    <source>
        <dbReference type="Proteomes" id="UP000288805"/>
    </source>
</evidence>
<evidence type="ECO:0000256" key="1">
    <source>
        <dbReference type="SAM" id="MobiDB-lite"/>
    </source>
</evidence>
<protein>
    <submittedName>
        <fullName evidence="3">Retrovirus-related Pol polyprotein from transposon RE1</fullName>
    </submittedName>
</protein>
<feature type="region of interest" description="Disordered" evidence="1">
    <location>
        <begin position="359"/>
        <end position="379"/>
    </location>
</feature>
<evidence type="ECO:0000313" key="3">
    <source>
        <dbReference type="EMBL" id="RVW87732.1"/>
    </source>
</evidence>
<dbReference type="EMBL" id="QGNW01000180">
    <property type="protein sequence ID" value="RVW87732.1"/>
    <property type="molecule type" value="Genomic_DNA"/>
</dbReference>
<dbReference type="AlphaFoldDB" id="A0A438HTD9"/>
<dbReference type="PANTHER" id="PTHR11439">
    <property type="entry name" value="GAG-POL-RELATED RETROTRANSPOSON"/>
    <property type="match status" value="1"/>
</dbReference>
<dbReference type="Pfam" id="PF07727">
    <property type="entry name" value="RVT_2"/>
    <property type="match status" value="1"/>
</dbReference>
<dbReference type="CDD" id="cd09272">
    <property type="entry name" value="RNase_HI_RT_Ty1"/>
    <property type="match status" value="1"/>
</dbReference>
<name>A0A438HTD9_VITVI</name>
<feature type="domain" description="Reverse transcriptase Ty1/copia-type" evidence="2">
    <location>
        <begin position="1"/>
        <end position="144"/>
    </location>
</feature>
<evidence type="ECO:0000259" key="2">
    <source>
        <dbReference type="Pfam" id="PF07727"/>
    </source>
</evidence>
<dbReference type="InterPro" id="IPR043502">
    <property type="entry name" value="DNA/RNA_pol_sf"/>
</dbReference>
<dbReference type="InterPro" id="IPR013103">
    <property type="entry name" value="RVT_2"/>
</dbReference>
<dbReference type="SUPFAM" id="SSF56672">
    <property type="entry name" value="DNA/RNA polymerases"/>
    <property type="match status" value="1"/>
</dbReference>
<accession>A0A438HTD9</accession>
<organism evidence="3 4">
    <name type="scientific">Vitis vinifera</name>
    <name type="common">Grape</name>
    <dbReference type="NCBI Taxonomy" id="29760"/>
    <lineage>
        <taxon>Eukaryota</taxon>
        <taxon>Viridiplantae</taxon>
        <taxon>Streptophyta</taxon>
        <taxon>Embryophyta</taxon>
        <taxon>Tracheophyta</taxon>
        <taxon>Spermatophyta</taxon>
        <taxon>Magnoliopsida</taxon>
        <taxon>eudicotyledons</taxon>
        <taxon>Gunneridae</taxon>
        <taxon>Pentapetalae</taxon>
        <taxon>rosids</taxon>
        <taxon>Vitales</taxon>
        <taxon>Vitaceae</taxon>
        <taxon>Viteae</taxon>
        <taxon>Vitis</taxon>
    </lineage>
</organism>
<sequence>MMQPPGFEDSSFPTHVCRLQKALYGLKQAPRAWFHKLSSFLLQLGFQCSRADASLFYFHSASDIIILLIYVDDILITGSNPPQVHHIISQLSSHFALRDLGDISYFLGIEVTRLPHVLHLNQQRYIHQLLEHADLLGAKSVNTPGALGKLLSATNGEPLSALDATHYRNLVGALQYITLTRPEISFAVNRACQYMAHPTTSHLQAAKHILRYLKGTTTHGLSIHASPSWSLQAIPMQIGLHVSMIKEAPVAFVFFLAPISSHGPPPSNVSSLVVVQNRSTEHLLFSPLSVAALAANSVFHARSKHIEIDLHFVRDKVLRKELLIQYVPSTDQLANVFTKHVPSCQFSTARTRLSIVPRPVSLREDDRQAPAPAADSSPL</sequence>
<reference evidence="3 4" key="1">
    <citation type="journal article" date="2018" name="PLoS Genet.">
        <title>Population sequencing reveals clonal diversity and ancestral inbreeding in the grapevine cultivar Chardonnay.</title>
        <authorList>
            <person name="Roach M.J."/>
            <person name="Johnson D.L."/>
            <person name="Bohlmann J."/>
            <person name="van Vuuren H.J."/>
            <person name="Jones S.J."/>
            <person name="Pretorius I.S."/>
            <person name="Schmidt S.A."/>
            <person name="Borneman A.R."/>
        </authorList>
    </citation>
    <scope>NUCLEOTIDE SEQUENCE [LARGE SCALE GENOMIC DNA]</scope>
    <source>
        <strain evidence="4">cv. Chardonnay</strain>
        <tissue evidence="3">Leaf</tissue>
    </source>
</reference>
<proteinExistence type="predicted"/>
<comment type="caution">
    <text evidence="3">The sequence shown here is derived from an EMBL/GenBank/DDBJ whole genome shotgun (WGS) entry which is preliminary data.</text>
</comment>
<gene>
    <name evidence="3" type="primary">RE1_2065</name>
    <name evidence="3" type="ORF">CK203_043934</name>
</gene>
<dbReference type="Proteomes" id="UP000288805">
    <property type="component" value="Unassembled WGS sequence"/>
</dbReference>